<dbReference type="AlphaFoldDB" id="A0A645FC71"/>
<accession>A0A645FC71</accession>
<protein>
    <submittedName>
        <fullName evidence="1">Uncharacterized protein</fullName>
    </submittedName>
</protein>
<organism evidence="1">
    <name type="scientific">bioreactor metagenome</name>
    <dbReference type="NCBI Taxonomy" id="1076179"/>
    <lineage>
        <taxon>unclassified sequences</taxon>
        <taxon>metagenomes</taxon>
        <taxon>ecological metagenomes</taxon>
    </lineage>
</organism>
<evidence type="ECO:0000313" key="1">
    <source>
        <dbReference type="EMBL" id="MPN11968.1"/>
    </source>
</evidence>
<comment type="caution">
    <text evidence="1">The sequence shown here is derived from an EMBL/GenBank/DDBJ whole genome shotgun (WGS) entry which is preliminary data.</text>
</comment>
<gene>
    <name evidence="1" type="ORF">SDC9_159277</name>
</gene>
<name>A0A645FC71_9ZZZZ</name>
<dbReference type="EMBL" id="VSSQ01058237">
    <property type="protein sequence ID" value="MPN11968.1"/>
    <property type="molecule type" value="Genomic_DNA"/>
</dbReference>
<sequence>MLAILGRLVMAVPAARNDLCKLLDMLILAPSWQLCEEVYSYVRRIIDVEVPNEN</sequence>
<reference evidence="1" key="1">
    <citation type="submission" date="2019-08" db="EMBL/GenBank/DDBJ databases">
        <authorList>
            <person name="Kucharzyk K."/>
            <person name="Murdoch R.W."/>
            <person name="Higgins S."/>
            <person name="Loffler F."/>
        </authorList>
    </citation>
    <scope>NUCLEOTIDE SEQUENCE</scope>
</reference>
<proteinExistence type="predicted"/>